<name>F6FUM1_ISOV2</name>
<dbReference type="EMBL" id="CP002810">
    <property type="protein sequence ID" value="AEG45448.1"/>
    <property type="molecule type" value="Genomic_DNA"/>
</dbReference>
<accession>F6FUM1</accession>
<sequence>MSDALARAGATWDADPAAGAWIRPLLGEFGPTVAATVPRGYAAHAVVAIEDDEPYDPSEAMTALDPLLDVLDGATGDQPVHCALWEGWGWLYDHGVDPRRAPGMAAFVLSDERVAWWDVAGRLRARAARASAQARAEDRLAAQRVERPASRTLEHPHRSYHLWTGPLRAVTALRHWPDPPSLVWPDDRSWFLSIPEYSREAVVAGTPELVDAVLRDPRLRARPAAPETVLDIDD</sequence>
<evidence type="ECO:0000313" key="1">
    <source>
        <dbReference type="EMBL" id="AEG45448.1"/>
    </source>
</evidence>
<dbReference type="KEGG" id="iva:Isova_2753"/>
<dbReference type="Proteomes" id="UP000009236">
    <property type="component" value="Chromosome"/>
</dbReference>
<dbReference type="AlphaFoldDB" id="F6FUM1"/>
<reference evidence="1 2" key="1">
    <citation type="submission" date="2011-05" db="EMBL/GenBank/DDBJ databases">
        <title>Complete sequence of Isoptericola variabilis 225.</title>
        <authorList>
            <consortium name="US DOE Joint Genome Institute"/>
            <person name="Lucas S."/>
            <person name="Han J."/>
            <person name="Lapidus A."/>
            <person name="Cheng J.-F."/>
            <person name="Goodwin L."/>
            <person name="Pitluck S."/>
            <person name="Peters L."/>
            <person name="Mikhailova N."/>
            <person name="Zeytun A."/>
            <person name="Han C."/>
            <person name="Tapia R."/>
            <person name="Land M."/>
            <person name="Hauser L."/>
            <person name="Kyrpides N."/>
            <person name="Ivanova N."/>
            <person name="Pagani I."/>
            <person name="Siebers A."/>
            <person name="Allgaier M."/>
            <person name="Thelen M."/>
            <person name="Hugenholtz P."/>
            <person name="Gladden J."/>
            <person name="Woyke T."/>
        </authorList>
    </citation>
    <scope>NUCLEOTIDE SEQUENCE [LARGE SCALE GENOMIC DNA]</scope>
    <source>
        <strain evidence="2">225</strain>
    </source>
</reference>
<dbReference type="HOGENOM" id="CLU_079554_0_0_11"/>
<gene>
    <name evidence="1" type="ordered locus">Isova_2753</name>
</gene>
<proteinExistence type="predicted"/>
<protein>
    <submittedName>
        <fullName evidence="1">Uncharacterized protein</fullName>
    </submittedName>
</protein>
<organism evidence="2">
    <name type="scientific">Isoptericola variabilis (strain 225)</name>
    <dbReference type="NCBI Taxonomy" id="743718"/>
    <lineage>
        <taxon>Bacteria</taxon>
        <taxon>Bacillati</taxon>
        <taxon>Actinomycetota</taxon>
        <taxon>Actinomycetes</taxon>
        <taxon>Micrococcales</taxon>
        <taxon>Promicromonosporaceae</taxon>
        <taxon>Isoptericola</taxon>
    </lineage>
</organism>
<keyword evidence="2" id="KW-1185">Reference proteome</keyword>
<dbReference type="RefSeq" id="WP_013839839.1">
    <property type="nucleotide sequence ID" value="NC_015588.1"/>
</dbReference>
<evidence type="ECO:0000313" key="2">
    <source>
        <dbReference type="Proteomes" id="UP000009236"/>
    </source>
</evidence>
<dbReference type="eggNOG" id="COG3170">
    <property type="taxonomic scope" value="Bacteria"/>
</dbReference>
<dbReference type="STRING" id="743718.Isova_2753"/>